<evidence type="ECO:0000256" key="4">
    <source>
        <dbReference type="ARBA" id="ARBA00022761"/>
    </source>
</evidence>
<dbReference type="InterPro" id="IPR011051">
    <property type="entry name" value="RmlC_Cupin_sf"/>
</dbReference>
<dbReference type="AlphaFoldDB" id="A0A6G8MUU4"/>
<dbReference type="GO" id="GO:0045735">
    <property type="term" value="F:nutrient reservoir activity"/>
    <property type="evidence" value="ECO:0007669"/>
    <property type="project" value="UniProtKB-KW"/>
</dbReference>
<proteinExistence type="evidence at transcript level"/>
<reference evidence="10" key="1">
    <citation type="submission" date="2019-07" db="EMBL/GenBank/DDBJ databases">
        <authorList>
            <person name="Tiwari A."/>
            <person name="Gaur V.S."/>
            <person name="Sood S."/>
            <person name="Taj G."/>
            <person name="Pandey D."/>
            <person name="Jain P."/>
            <person name="Ramteke P."/>
            <person name="Kumar A."/>
        </authorList>
    </citation>
    <scope>NUCLEOTIDE SEQUENCE</scope>
</reference>
<evidence type="ECO:0000256" key="1">
    <source>
        <dbReference type="ARBA" id="ARBA00007178"/>
    </source>
</evidence>
<dbReference type="Pfam" id="PF00190">
    <property type="entry name" value="Cupin_1"/>
    <property type="match status" value="1"/>
</dbReference>
<feature type="region of interest" description="Disordered" evidence="8">
    <location>
        <begin position="1"/>
        <end position="59"/>
    </location>
</feature>
<dbReference type="InterPro" id="IPR006045">
    <property type="entry name" value="Cupin_1"/>
</dbReference>
<dbReference type="FunFam" id="2.60.120.10:FF:000073">
    <property type="entry name" value="Glycinin G1"/>
    <property type="match status" value="1"/>
</dbReference>
<comment type="function">
    <text evidence="7">Seed storage protein.</text>
</comment>
<evidence type="ECO:0000256" key="2">
    <source>
        <dbReference type="ARBA" id="ARBA00011818"/>
    </source>
</evidence>
<organism evidence="10">
    <name type="scientific">Eleusine coracana subsp. coracana</name>
    <dbReference type="NCBI Taxonomy" id="191504"/>
    <lineage>
        <taxon>Eukaryota</taxon>
        <taxon>Viridiplantae</taxon>
        <taxon>Streptophyta</taxon>
        <taxon>Embryophyta</taxon>
        <taxon>Tracheophyta</taxon>
        <taxon>Spermatophyta</taxon>
        <taxon>Magnoliopsida</taxon>
        <taxon>Liliopsida</taxon>
        <taxon>Poales</taxon>
        <taxon>Poaceae</taxon>
        <taxon>PACMAD clade</taxon>
        <taxon>Chloridoideae</taxon>
        <taxon>Cynodonteae</taxon>
        <taxon>Eleusininae</taxon>
        <taxon>Eleusine</taxon>
    </lineage>
</organism>
<dbReference type="PROSITE" id="PS00305">
    <property type="entry name" value="11S_SEED_STORAGE"/>
    <property type="match status" value="1"/>
</dbReference>
<keyword evidence="3" id="KW-0732">Signal</keyword>
<dbReference type="EMBL" id="MN170808">
    <property type="protein sequence ID" value="QIN53265.1"/>
    <property type="molecule type" value="mRNA"/>
</dbReference>
<dbReference type="SUPFAM" id="SSF51182">
    <property type="entry name" value="RmlC-like cupins"/>
    <property type="match status" value="1"/>
</dbReference>
<comment type="subunit">
    <text evidence="2 7">Hexamer; each subunit is composed of an acidic and a basic chain derived from a single precursor and linked by a disulfide bond.</text>
</comment>
<sequence>MKKLQESSRAKKDNRNSIVRVKGRLDFVSPPRSREEREREEETEREIERERRESRRDRSNGVEETFCSLRLKENIGDPSRADIYTPQAGRINNVNNFNLPILSHLKLSAERGFLYNNAIYAPHWNLNAHSVVYVIKGRARTQIVDENGNNLLNNEVRQGQLFVIPQNHAVLCQAGNEGFEYVAFKTNENAQSATLAGKLSVFRALPESVISSAFQVSREQARRLKYNREEATLLSSRSSSSEEYERRAVA</sequence>
<dbReference type="InterPro" id="IPR006044">
    <property type="entry name" value="11S_seedstore_pln"/>
</dbReference>
<dbReference type="PANTHER" id="PTHR31189">
    <property type="entry name" value="OS03G0336100 PROTEIN-RELATED"/>
    <property type="match status" value="1"/>
</dbReference>
<keyword evidence="6 7" id="KW-1015">Disulfide bond</keyword>
<accession>A0A6G8MUU4</accession>
<feature type="domain" description="Cupin type-1" evidence="9">
    <location>
        <begin position="73"/>
        <end position="222"/>
    </location>
</feature>
<dbReference type="PRINTS" id="PR00439">
    <property type="entry name" value="11SGLOBULIN"/>
</dbReference>
<keyword evidence="4 7" id="KW-0758">Storage protein</keyword>
<evidence type="ECO:0000256" key="6">
    <source>
        <dbReference type="ARBA" id="ARBA00023157"/>
    </source>
</evidence>
<name>A0A6G8MUU4_ELECO</name>
<evidence type="ECO:0000313" key="10">
    <source>
        <dbReference type="EMBL" id="QIN53265.1"/>
    </source>
</evidence>
<feature type="compositionally biased region" description="Basic and acidic residues" evidence="8">
    <location>
        <begin position="1"/>
        <end position="15"/>
    </location>
</feature>
<dbReference type="PANTHER" id="PTHR31189:SF35">
    <property type="entry name" value="12S SEED STORAGE PROTEIN CRB"/>
    <property type="match status" value="1"/>
</dbReference>
<dbReference type="InterPro" id="IPR022379">
    <property type="entry name" value="11S_seedstore_CS"/>
</dbReference>
<evidence type="ECO:0000259" key="9">
    <source>
        <dbReference type="SMART" id="SM00835"/>
    </source>
</evidence>
<keyword evidence="5 7" id="KW-0708">Seed storage protein</keyword>
<evidence type="ECO:0000256" key="3">
    <source>
        <dbReference type="ARBA" id="ARBA00022729"/>
    </source>
</evidence>
<dbReference type="CDD" id="cd02243">
    <property type="entry name" value="cupin_11S_legumin_C"/>
    <property type="match status" value="1"/>
</dbReference>
<evidence type="ECO:0000256" key="8">
    <source>
        <dbReference type="SAM" id="MobiDB-lite"/>
    </source>
</evidence>
<dbReference type="SMART" id="SM00835">
    <property type="entry name" value="Cupin_1"/>
    <property type="match status" value="1"/>
</dbReference>
<protein>
    <submittedName>
        <fullName evidence="10">11S globulin seed storage protein</fullName>
    </submittedName>
</protein>
<dbReference type="InterPro" id="IPR050253">
    <property type="entry name" value="Seed_Storage-Functional"/>
</dbReference>
<dbReference type="GO" id="GO:0048316">
    <property type="term" value="P:seed development"/>
    <property type="evidence" value="ECO:0007669"/>
    <property type="project" value="UniProtKB-ARBA"/>
</dbReference>
<comment type="similarity">
    <text evidence="1 7">Belongs to the 11S seed storage protein (globulins) family.</text>
</comment>
<feature type="compositionally biased region" description="Basic and acidic residues" evidence="8">
    <location>
        <begin position="32"/>
        <end position="59"/>
    </location>
</feature>
<dbReference type="InterPro" id="IPR014710">
    <property type="entry name" value="RmlC-like_jellyroll"/>
</dbReference>
<evidence type="ECO:0000256" key="5">
    <source>
        <dbReference type="ARBA" id="ARBA00023129"/>
    </source>
</evidence>
<dbReference type="Gene3D" id="2.60.120.10">
    <property type="entry name" value="Jelly Rolls"/>
    <property type="match status" value="2"/>
</dbReference>
<evidence type="ECO:0000256" key="7">
    <source>
        <dbReference type="RuleBase" id="RU003681"/>
    </source>
</evidence>